<dbReference type="AlphaFoldDB" id="A0AA36JH25"/>
<dbReference type="SUPFAM" id="SSF49265">
    <property type="entry name" value="Fibronectin type III"/>
    <property type="match status" value="1"/>
</dbReference>
<feature type="region of interest" description="Disordered" evidence="1">
    <location>
        <begin position="756"/>
        <end position="829"/>
    </location>
</feature>
<reference evidence="2" key="1">
    <citation type="submission" date="2023-08" db="EMBL/GenBank/DDBJ databases">
        <authorList>
            <person name="Chen Y."/>
            <person name="Shah S."/>
            <person name="Dougan E. K."/>
            <person name="Thang M."/>
            <person name="Chan C."/>
        </authorList>
    </citation>
    <scope>NUCLEOTIDE SEQUENCE</scope>
</reference>
<organism evidence="2 3">
    <name type="scientific">Effrenium voratum</name>
    <dbReference type="NCBI Taxonomy" id="2562239"/>
    <lineage>
        <taxon>Eukaryota</taxon>
        <taxon>Sar</taxon>
        <taxon>Alveolata</taxon>
        <taxon>Dinophyceae</taxon>
        <taxon>Suessiales</taxon>
        <taxon>Symbiodiniaceae</taxon>
        <taxon>Effrenium</taxon>
    </lineage>
</organism>
<comment type="caution">
    <text evidence="2">The sequence shown here is derived from an EMBL/GenBank/DDBJ whole genome shotgun (WGS) entry which is preliminary data.</text>
</comment>
<accession>A0AA36JH25</accession>
<sequence length="829" mass="90424">MCFASAESVGAVLMAESGRLAVEVRFQLDKRLAEAAQNAGAKELQMQRTELFQALDAAEQGRTKPGDSSGTLTWPRGFGHAFVTRYQLRTRHMVPTEVGSGEWSSWEVFPDHALPAEQPGGNPPQMKWYKSPVPLPENRDLVAGTSVASSETVQVCVRVGDGFKWSPWKAAKELQVVLDKPCPAQEEAAASWSGTVCKVSWPPAMAHAGIQEVEYQLLVVPDSAFLKPFVGAVIIAPAMEGRARKRRPTPSKTVTVKDMARAFPLKSVPKLVAGQARLRPVDREGRDDVAVEFTDLCPDLRYSFQVLARYPTVGPRTFTKVYEMNQLARMPSEAGEAAEGEAVAPPVLVQVPLEGQEKEKMQRWLQDEGRLVLLTWPGLVPEAENPRQASVMKLSDNSSASNRQYEVQAARYSPAGGDEWAPCPVVSAAFPFEGTTCVAVRSLPFAIGQFRLFDPQTMRAGPATAPIVTVYERVEPPITEMLALGRPPRTLAVRLQIPLDMPEGTGSRATSCQIRFRSMGRDEDASQWEELAAQSLHGQGDLCTPASILVREEDGLELGHVYEFQVRIGDGCRSGNWSKSSRPLRFAVSLPVPSQGGGLKVIEKGDRAEISWSPFQPDQALAAQLPGFTQLPIEYTLSVVGGTSKEPVCSLMTCETHLLVPGLRPLTAYSAMLVARWSRFGRLSEGRDQKHTLMAAFVTSGAGGTQLTAELSVRMPCEQLDGYGPAAPATARIPLEGGQPTAVTLDLDPYFVQPRMGHQSPDFVRKPSVPRRQEADSEVEDGGQKPMLPSLVPMPPPKFTTRDPMSFALLNPVVSKPTGPRPSPRRRLP</sequence>
<dbReference type="EMBL" id="CAUJNA010003561">
    <property type="protein sequence ID" value="CAJ1404904.1"/>
    <property type="molecule type" value="Genomic_DNA"/>
</dbReference>
<protein>
    <submittedName>
        <fullName evidence="2">Uncharacterized protein</fullName>
    </submittedName>
</protein>
<proteinExistence type="predicted"/>
<dbReference type="InterPro" id="IPR036116">
    <property type="entry name" value="FN3_sf"/>
</dbReference>
<keyword evidence="3" id="KW-1185">Reference proteome</keyword>
<evidence type="ECO:0000313" key="2">
    <source>
        <dbReference type="EMBL" id="CAJ1404904.1"/>
    </source>
</evidence>
<gene>
    <name evidence="2" type="ORF">EVOR1521_LOCUS27275</name>
</gene>
<name>A0AA36JH25_9DINO</name>
<evidence type="ECO:0000313" key="3">
    <source>
        <dbReference type="Proteomes" id="UP001178507"/>
    </source>
</evidence>
<dbReference type="Proteomes" id="UP001178507">
    <property type="component" value="Unassembled WGS sequence"/>
</dbReference>
<evidence type="ECO:0000256" key="1">
    <source>
        <dbReference type="SAM" id="MobiDB-lite"/>
    </source>
</evidence>